<dbReference type="Proteomes" id="UP000499080">
    <property type="component" value="Unassembled WGS sequence"/>
</dbReference>
<evidence type="ECO:0000313" key="2">
    <source>
        <dbReference type="Proteomes" id="UP000499080"/>
    </source>
</evidence>
<name>A0A4Y2N2P3_ARAVE</name>
<dbReference type="AlphaFoldDB" id="A0A4Y2N2P3"/>
<keyword evidence="2" id="KW-1185">Reference proteome</keyword>
<gene>
    <name evidence="1" type="ORF">AVEN_104413_1</name>
</gene>
<dbReference type="EMBL" id="BGPR01008349">
    <property type="protein sequence ID" value="GBN33213.1"/>
    <property type="molecule type" value="Genomic_DNA"/>
</dbReference>
<proteinExistence type="predicted"/>
<evidence type="ECO:0000313" key="1">
    <source>
        <dbReference type="EMBL" id="GBN33213.1"/>
    </source>
</evidence>
<reference evidence="1 2" key="1">
    <citation type="journal article" date="2019" name="Sci. Rep.">
        <title>Orb-weaving spider Araneus ventricosus genome elucidates the spidroin gene catalogue.</title>
        <authorList>
            <person name="Kono N."/>
            <person name="Nakamura H."/>
            <person name="Ohtoshi R."/>
            <person name="Moran D.A.P."/>
            <person name="Shinohara A."/>
            <person name="Yoshida Y."/>
            <person name="Fujiwara M."/>
            <person name="Mori M."/>
            <person name="Tomita M."/>
            <person name="Arakawa K."/>
        </authorList>
    </citation>
    <scope>NUCLEOTIDE SEQUENCE [LARGE SCALE GENOMIC DNA]</scope>
</reference>
<protein>
    <submittedName>
        <fullName evidence="1">Uncharacterized protein</fullName>
    </submittedName>
</protein>
<organism evidence="1 2">
    <name type="scientific">Araneus ventricosus</name>
    <name type="common">Orbweaver spider</name>
    <name type="synonym">Epeira ventricosa</name>
    <dbReference type="NCBI Taxonomy" id="182803"/>
    <lineage>
        <taxon>Eukaryota</taxon>
        <taxon>Metazoa</taxon>
        <taxon>Ecdysozoa</taxon>
        <taxon>Arthropoda</taxon>
        <taxon>Chelicerata</taxon>
        <taxon>Arachnida</taxon>
        <taxon>Araneae</taxon>
        <taxon>Araneomorphae</taxon>
        <taxon>Entelegynae</taxon>
        <taxon>Araneoidea</taxon>
        <taxon>Araneidae</taxon>
        <taxon>Araneus</taxon>
    </lineage>
</organism>
<sequence>MRSVMYYFNFSDELFGNKKAKSGKMTNWVRGKMTKPNMLIQELVVLPECRLPFLQLTGTPGEDVHLIKKEIEEEEDKRKL</sequence>
<accession>A0A4Y2N2P3</accession>
<comment type="caution">
    <text evidence="1">The sequence shown here is derived from an EMBL/GenBank/DDBJ whole genome shotgun (WGS) entry which is preliminary data.</text>
</comment>